<evidence type="ECO:0000313" key="2">
    <source>
        <dbReference type="EMBL" id="KAK2710330.1"/>
    </source>
</evidence>
<keyword evidence="3" id="KW-1185">Reference proteome</keyword>
<dbReference type="EMBL" id="JAVRJZ010000017">
    <property type="protein sequence ID" value="KAK2710330.1"/>
    <property type="molecule type" value="Genomic_DNA"/>
</dbReference>
<dbReference type="Proteomes" id="UP001187531">
    <property type="component" value="Unassembled WGS sequence"/>
</dbReference>
<comment type="caution">
    <text evidence="2">The sequence shown here is derived from an EMBL/GenBank/DDBJ whole genome shotgun (WGS) entry which is preliminary data.</text>
</comment>
<name>A0AA88HJ93_ARTSF</name>
<evidence type="ECO:0000313" key="3">
    <source>
        <dbReference type="Proteomes" id="UP001187531"/>
    </source>
</evidence>
<dbReference type="AlphaFoldDB" id="A0AA88HJ93"/>
<feature type="compositionally biased region" description="Basic and acidic residues" evidence="1">
    <location>
        <begin position="133"/>
        <end position="143"/>
    </location>
</feature>
<evidence type="ECO:0000256" key="1">
    <source>
        <dbReference type="SAM" id="MobiDB-lite"/>
    </source>
</evidence>
<organism evidence="2 3">
    <name type="scientific">Artemia franciscana</name>
    <name type="common">Brine shrimp</name>
    <name type="synonym">Artemia sanfranciscana</name>
    <dbReference type="NCBI Taxonomy" id="6661"/>
    <lineage>
        <taxon>Eukaryota</taxon>
        <taxon>Metazoa</taxon>
        <taxon>Ecdysozoa</taxon>
        <taxon>Arthropoda</taxon>
        <taxon>Crustacea</taxon>
        <taxon>Branchiopoda</taxon>
        <taxon>Anostraca</taxon>
        <taxon>Artemiidae</taxon>
        <taxon>Artemia</taxon>
    </lineage>
</organism>
<sequence length="143" mass="16239">MIDVATEVDEYPRVDSKLPILESSDNMQYVATMVPSLQKVSIKALLDIAIGNTVGIYRVLKRMDKKKLVLYNSEWELLGELAPFLSIFREAMKVMEGELYPTLGVALLCRGEIEEHCRQSVRFSSNQDPTAKPQREAKLQVSY</sequence>
<proteinExistence type="predicted"/>
<feature type="region of interest" description="Disordered" evidence="1">
    <location>
        <begin position="123"/>
        <end position="143"/>
    </location>
</feature>
<protein>
    <submittedName>
        <fullName evidence="2">Uncharacterized protein</fullName>
    </submittedName>
</protein>
<reference evidence="2" key="1">
    <citation type="submission" date="2023-07" db="EMBL/GenBank/DDBJ databases">
        <title>Chromosome-level genome assembly of Artemia franciscana.</title>
        <authorList>
            <person name="Jo E."/>
        </authorList>
    </citation>
    <scope>NUCLEOTIDE SEQUENCE</scope>
    <source>
        <tissue evidence="2">Whole body</tissue>
    </source>
</reference>
<accession>A0AA88HJ93</accession>
<gene>
    <name evidence="2" type="ORF">QYM36_013848</name>
</gene>